<keyword evidence="3" id="KW-0964">Secreted</keyword>
<comment type="function">
    <text evidence="9">Putative phospholipase.</text>
</comment>
<name>A0A2P6MM67_9EUKA</name>
<feature type="signal peptide" evidence="9">
    <location>
        <begin position="1"/>
        <end position="18"/>
    </location>
</feature>
<organism evidence="10 11">
    <name type="scientific">Planoprotostelium fungivorum</name>
    <dbReference type="NCBI Taxonomy" id="1890364"/>
    <lineage>
        <taxon>Eukaryota</taxon>
        <taxon>Amoebozoa</taxon>
        <taxon>Evosea</taxon>
        <taxon>Variosea</taxon>
        <taxon>Cavosteliida</taxon>
        <taxon>Cavosteliaceae</taxon>
        <taxon>Planoprotostelium</taxon>
    </lineage>
</organism>
<evidence type="ECO:0000256" key="9">
    <source>
        <dbReference type="RuleBase" id="RU364138"/>
    </source>
</evidence>
<keyword evidence="7 9" id="KW-0443">Lipid metabolism</keyword>
<evidence type="ECO:0000256" key="8">
    <source>
        <dbReference type="ARBA" id="ARBA00023180"/>
    </source>
</evidence>
<dbReference type="Gene3D" id="3.60.60.30">
    <property type="match status" value="1"/>
</dbReference>
<evidence type="ECO:0000256" key="3">
    <source>
        <dbReference type="ARBA" id="ARBA00022525"/>
    </source>
</evidence>
<evidence type="ECO:0000256" key="7">
    <source>
        <dbReference type="ARBA" id="ARBA00023098"/>
    </source>
</evidence>
<evidence type="ECO:0000256" key="2">
    <source>
        <dbReference type="ARBA" id="ARBA00007835"/>
    </source>
</evidence>
<dbReference type="GO" id="GO:0005576">
    <property type="term" value="C:extracellular region"/>
    <property type="evidence" value="ECO:0007669"/>
    <property type="project" value="UniProtKB-SubCell"/>
</dbReference>
<evidence type="ECO:0000313" key="10">
    <source>
        <dbReference type="EMBL" id="PRP72799.1"/>
    </source>
</evidence>
<accession>A0A2P6MM67</accession>
<comment type="caution">
    <text evidence="10">The sequence shown here is derived from an EMBL/GenBank/DDBJ whole genome shotgun (WGS) entry which is preliminary data.</text>
</comment>
<comment type="similarity">
    <text evidence="2 9">Belongs to the phospholipase B-like family.</text>
</comment>
<dbReference type="GO" id="GO:0009395">
    <property type="term" value="P:phospholipid catabolic process"/>
    <property type="evidence" value="ECO:0007669"/>
    <property type="project" value="TreeGrafter"/>
</dbReference>
<feature type="chain" id="PRO_5015021656" description="Phospholipase B-like" evidence="9">
    <location>
        <begin position="19"/>
        <end position="513"/>
    </location>
</feature>
<evidence type="ECO:0000256" key="6">
    <source>
        <dbReference type="ARBA" id="ARBA00022963"/>
    </source>
</evidence>
<keyword evidence="5 9" id="KW-0378">Hydrolase</keyword>
<dbReference type="InParanoid" id="A0A2P6MM67"/>
<dbReference type="EC" id="3.1.1.-" evidence="9"/>
<comment type="subcellular location">
    <subcellularLocation>
        <location evidence="1">Secreted</location>
    </subcellularLocation>
</comment>
<sequence>MKTTQLILCLVLLTVVNCLPYSVVSRNNRWGVVSGRRQNAIAWAQWENKMASTGWTELTVETNGEFEDGSQAYGAGYLEGWLAHEEIYNTSLNFRIKDQPLVPEASQFPSQSLTWMRSQVSQNLDSRYWKHIGLVLQQFDGILAGYNARAPADRKWLDTDLMAIQLITELSDINRTKIQAKPDEFDLHCSSLVKLSADGQRLFAAHNSWTSFTWMLRVYKHFKLNFEEPSTVSYSSYPGVIPSIDDFFITGHNMVVMETTNEVFNDTLFQYVTPQTVPYWVRIMLATRLAKEGKEWVDLFSQYNSGTYNNQWIIVDNKKFVPGKGVSPGALWIAEQIPGYIESGDQTETLRTTGYWASYNVAYYPYIYNVSGYLTESLRSNKSDSLSHSKCPRAQIFARDQGKVSTMADMKDIMRYNQYQSDPLSLGDACNGIAARCDLNVAENGKRASPFGAIDAKITEASLAARQISEAVSGPAWTWQPPFAWTKRWNSPHHGQPQVYDFDWQTMTPRLSS</sequence>
<evidence type="ECO:0000256" key="1">
    <source>
        <dbReference type="ARBA" id="ARBA00004613"/>
    </source>
</evidence>
<dbReference type="InterPro" id="IPR007000">
    <property type="entry name" value="PLipase_B-like"/>
</dbReference>
<dbReference type="Proteomes" id="UP000241769">
    <property type="component" value="Unassembled WGS sequence"/>
</dbReference>
<evidence type="ECO:0000313" key="11">
    <source>
        <dbReference type="Proteomes" id="UP000241769"/>
    </source>
</evidence>
<dbReference type="AlphaFoldDB" id="A0A2P6MM67"/>
<dbReference type="GO" id="GO:0004620">
    <property type="term" value="F:phospholipase activity"/>
    <property type="evidence" value="ECO:0007669"/>
    <property type="project" value="InterPro"/>
</dbReference>
<dbReference type="OrthoDB" id="443524at2759"/>
<keyword evidence="8" id="KW-0325">Glycoprotein</keyword>
<reference evidence="10 11" key="1">
    <citation type="journal article" date="2018" name="Genome Biol. Evol.">
        <title>Multiple Roots of Fruiting Body Formation in Amoebozoa.</title>
        <authorList>
            <person name="Hillmann F."/>
            <person name="Forbes G."/>
            <person name="Novohradska S."/>
            <person name="Ferling I."/>
            <person name="Riege K."/>
            <person name="Groth M."/>
            <person name="Westermann M."/>
            <person name="Marz M."/>
            <person name="Spaller T."/>
            <person name="Winckler T."/>
            <person name="Schaap P."/>
            <person name="Glockner G."/>
        </authorList>
    </citation>
    <scope>NUCLEOTIDE SEQUENCE [LARGE SCALE GENOMIC DNA]</scope>
    <source>
        <strain evidence="10 11">Jena</strain>
    </source>
</reference>
<keyword evidence="4 9" id="KW-0732">Signal</keyword>
<dbReference type="FunCoup" id="A0A2P6MM67">
    <property type="interactions" value="2"/>
</dbReference>
<proteinExistence type="inferred from homology"/>
<evidence type="ECO:0000256" key="4">
    <source>
        <dbReference type="ARBA" id="ARBA00022729"/>
    </source>
</evidence>
<evidence type="ECO:0000256" key="5">
    <source>
        <dbReference type="ARBA" id="ARBA00022801"/>
    </source>
</evidence>
<keyword evidence="11" id="KW-1185">Reference proteome</keyword>
<dbReference type="EMBL" id="MDYQ01000812">
    <property type="protein sequence ID" value="PRP72799.1"/>
    <property type="molecule type" value="Genomic_DNA"/>
</dbReference>
<dbReference type="Pfam" id="PF04916">
    <property type="entry name" value="Phospholip_B"/>
    <property type="match status" value="1"/>
</dbReference>
<dbReference type="PANTHER" id="PTHR12370:SF3">
    <property type="entry name" value="PHOSPHOLIPASE B-LIKE 2-RELATED"/>
    <property type="match status" value="1"/>
</dbReference>
<dbReference type="STRING" id="1890364.A0A2P6MM67"/>
<protein>
    <recommendedName>
        <fullName evidence="9">Phospholipase B-like</fullName>
        <ecNumber evidence="9">3.1.1.-</ecNumber>
    </recommendedName>
</protein>
<keyword evidence="6 9" id="KW-0442">Lipid degradation</keyword>
<dbReference type="PANTHER" id="PTHR12370">
    <property type="entry name" value="PHOSPHOLIPASE B-RELATED"/>
    <property type="match status" value="1"/>
</dbReference>
<gene>
    <name evidence="10" type="ORF">PROFUN_07699</name>
</gene>